<dbReference type="EMBL" id="JAUIRO010000002">
    <property type="protein sequence ID" value="KAK0728888.1"/>
    <property type="molecule type" value="Genomic_DNA"/>
</dbReference>
<evidence type="ECO:0000256" key="7">
    <source>
        <dbReference type="SAM" id="Phobius"/>
    </source>
</evidence>
<feature type="compositionally biased region" description="Low complexity" evidence="6">
    <location>
        <begin position="353"/>
        <end position="362"/>
    </location>
</feature>
<reference evidence="9" key="1">
    <citation type="submission" date="2023-06" db="EMBL/GenBank/DDBJ databases">
        <title>Genome-scale phylogeny and comparative genomics of the fungal order Sordariales.</title>
        <authorList>
            <consortium name="Lawrence Berkeley National Laboratory"/>
            <person name="Hensen N."/>
            <person name="Bonometti L."/>
            <person name="Westerberg I."/>
            <person name="Brannstrom I.O."/>
            <person name="Guillou S."/>
            <person name="Cros-Aarteil S."/>
            <person name="Calhoun S."/>
            <person name="Haridas S."/>
            <person name="Kuo A."/>
            <person name="Mondo S."/>
            <person name="Pangilinan J."/>
            <person name="Riley R."/>
            <person name="LaButti K."/>
            <person name="Andreopoulos B."/>
            <person name="Lipzen A."/>
            <person name="Chen C."/>
            <person name="Yanf M."/>
            <person name="Daum C."/>
            <person name="Ng V."/>
            <person name="Clum A."/>
            <person name="Steindorff A."/>
            <person name="Ohm R."/>
            <person name="Martin F."/>
            <person name="Silar P."/>
            <person name="Natvig D."/>
            <person name="Lalanne C."/>
            <person name="Gautier V."/>
            <person name="Ament-velasquez S.L."/>
            <person name="Kruys A."/>
            <person name="Hutchinson M.I."/>
            <person name="Powell A.J."/>
            <person name="Barry K."/>
            <person name="Miller A.N."/>
            <person name="Grigoriev I.V."/>
            <person name="Debuchy R."/>
            <person name="Gladieux P."/>
            <person name="Thoren M.H."/>
            <person name="Johannesson H."/>
        </authorList>
    </citation>
    <scope>NUCLEOTIDE SEQUENCE</scope>
    <source>
        <strain evidence="9">SMH2392-1A</strain>
    </source>
</reference>
<evidence type="ECO:0000256" key="2">
    <source>
        <dbReference type="ARBA" id="ARBA00022692"/>
    </source>
</evidence>
<gene>
    <name evidence="9" type="ORF">B0T26DRAFT_699588</name>
</gene>
<dbReference type="GeneID" id="85324751"/>
<dbReference type="InterPro" id="IPR052337">
    <property type="entry name" value="SAT4-like"/>
</dbReference>
<evidence type="ECO:0000313" key="9">
    <source>
        <dbReference type="EMBL" id="KAK0728888.1"/>
    </source>
</evidence>
<dbReference type="Pfam" id="PF20684">
    <property type="entry name" value="Fung_rhodopsin"/>
    <property type="match status" value="1"/>
</dbReference>
<evidence type="ECO:0000256" key="3">
    <source>
        <dbReference type="ARBA" id="ARBA00022989"/>
    </source>
</evidence>
<accession>A0AA40B7M5</accession>
<evidence type="ECO:0000256" key="6">
    <source>
        <dbReference type="SAM" id="MobiDB-lite"/>
    </source>
</evidence>
<name>A0AA40B7M5_9PEZI</name>
<feature type="transmembrane region" description="Helical" evidence="7">
    <location>
        <begin position="301"/>
        <end position="319"/>
    </location>
</feature>
<dbReference type="Proteomes" id="UP001172101">
    <property type="component" value="Unassembled WGS sequence"/>
</dbReference>
<dbReference type="InterPro" id="IPR049326">
    <property type="entry name" value="Rhodopsin_dom_fungi"/>
</dbReference>
<protein>
    <recommendedName>
        <fullName evidence="8">Rhodopsin domain-containing protein</fullName>
    </recommendedName>
</protein>
<comment type="similarity">
    <text evidence="5">Belongs to the SAT4 family.</text>
</comment>
<feature type="transmembrane region" description="Helical" evidence="7">
    <location>
        <begin position="179"/>
        <end position="199"/>
    </location>
</feature>
<comment type="subcellular location">
    <subcellularLocation>
        <location evidence="1">Membrane</location>
        <topology evidence="1">Multi-pass membrane protein</topology>
    </subcellularLocation>
</comment>
<evidence type="ECO:0000256" key="1">
    <source>
        <dbReference type="ARBA" id="ARBA00004141"/>
    </source>
</evidence>
<keyword evidence="4 7" id="KW-0472">Membrane</keyword>
<dbReference type="PANTHER" id="PTHR33048">
    <property type="entry name" value="PTH11-LIKE INTEGRAL MEMBRANE PROTEIN (AFU_ORTHOLOGUE AFUA_5G11245)"/>
    <property type="match status" value="1"/>
</dbReference>
<evidence type="ECO:0000256" key="5">
    <source>
        <dbReference type="ARBA" id="ARBA00038359"/>
    </source>
</evidence>
<dbReference type="PANTHER" id="PTHR33048:SF129">
    <property type="entry name" value="INTEGRAL MEMBRANE PROTEIN-RELATED"/>
    <property type="match status" value="1"/>
</dbReference>
<keyword evidence="3 7" id="KW-1133">Transmembrane helix</keyword>
<evidence type="ECO:0000313" key="10">
    <source>
        <dbReference type="Proteomes" id="UP001172101"/>
    </source>
</evidence>
<keyword evidence="10" id="KW-1185">Reference proteome</keyword>
<feature type="region of interest" description="Disordered" evidence="6">
    <location>
        <begin position="9"/>
        <end position="37"/>
    </location>
</feature>
<evidence type="ECO:0000256" key="4">
    <source>
        <dbReference type="ARBA" id="ARBA00023136"/>
    </source>
</evidence>
<comment type="caution">
    <text evidence="9">The sequence shown here is derived from an EMBL/GenBank/DDBJ whole genome shotgun (WGS) entry which is preliminary data.</text>
</comment>
<feature type="transmembrane region" description="Helical" evidence="7">
    <location>
        <begin position="99"/>
        <end position="125"/>
    </location>
</feature>
<feature type="transmembrane region" description="Helical" evidence="7">
    <location>
        <begin position="227"/>
        <end position="247"/>
    </location>
</feature>
<feature type="transmembrane region" description="Helical" evidence="7">
    <location>
        <begin position="67"/>
        <end position="87"/>
    </location>
</feature>
<dbReference type="AlphaFoldDB" id="A0AA40B7M5"/>
<proteinExistence type="inferred from homology"/>
<sequence length="371" mass="40940">MFTLTCRRKAASPTTSTVFPRPRHQKRSRIDSPKSLRSTAPTWIHVRSRPIMDANKPPASDNKGPTLLASVFALYAIALIVYVVRVWSRLSPKFALTAADYAITVSLLAKCASIGLTTAAVQHGFGRHAIYIPRADQSMIGKLTFATFIVSIISSGFARISIASLLLQVTAKRWWRVAIWATIVLQAIIMILYCVVQLAQCQSVISNKINIKQSQCLMPSHVWSFSYAYISLSMFSDIVCAVIPIFLIRSLTRSLIEKVLTSILLASCLLASGIAIAKLYFMITFDFSSPDGFYLMVDEFFWSRMEESVIIIAACAPLLRVPIERLLVRLGMPGFQIPARDLSTISVTPTIKESASGSGSDSQRSEGEYAV</sequence>
<feature type="region of interest" description="Disordered" evidence="6">
    <location>
        <begin position="351"/>
        <end position="371"/>
    </location>
</feature>
<dbReference type="RefSeq" id="XP_060301743.1">
    <property type="nucleotide sequence ID" value="XM_060441481.1"/>
</dbReference>
<organism evidence="9 10">
    <name type="scientific">Lasiosphaeria miniovina</name>
    <dbReference type="NCBI Taxonomy" id="1954250"/>
    <lineage>
        <taxon>Eukaryota</taxon>
        <taxon>Fungi</taxon>
        <taxon>Dikarya</taxon>
        <taxon>Ascomycota</taxon>
        <taxon>Pezizomycotina</taxon>
        <taxon>Sordariomycetes</taxon>
        <taxon>Sordariomycetidae</taxon>
        <taxon>Sordariales</taxon>
        <taxon>Lasiosphaeriaceae</taxon>
        <taxon>Lasiosphaeria</taxon>
    </lineage>
</organism>
<feature type="transmembrane region" description="Helical" evidence="7">
    <location>
        <begin position="259"/>
        <end position="281"/>
    </location>
</feature>
<dbReference type="GO" id="GO:0016020">
    <property type="term" value="C:membrane"/>
    <property type="evidence" value="ECO:0007669"/>
    <property type="project" value="UniProtKB-SubCell"/>
</dbReference>
<feature type="transmembrane region" description="Helical" evidence="7">
    <location>
        <begin position="145"/>
        <end position="167"/>
    </location>
</feature>
<feature type="domain" description="Rhodopsin" evidence="8">
    <location>
        <begin position="84"/>
        <end position="325"/>
    </location>
</feature>
<evidence type="ECO:0000259" key="8">
    <source>
        <dbReference type="Pfam" id="PF20684"/>
    </source>
</evidence>
<keyword evidence="2 7" id="KW-0812">Transmembrane</keyword>